<feature type="chain" id="PRO_5002133234" description="Cytochrome c domain-containing protein" evidence="5">
    <location>
        <begin position="22"/>
        <end position="109"/>
    </location>
</feature>
<name>A0A0B7IUW0_9PROT</name>
<dbReference type="InterPro" id="IPR009056">
    <property type="entry name" value="Cyt_c-like_dom"/>
</dbReference>
<organism evidence="7 8">
    <name type="scientific">Candidatus Methylopumilus turicensis</name>
    <dbReference type="NCBI Taxonomy" id="1581680"/>
    <lineage>
        <taxon>Bacteria</taxon>
        <taxon>Pseudomonadati</taxon>
        <taxon>Pseudomonadota</taxon>
        <taxon>Betaproteobacteria</taxon>
        <taxon>Nitrosomonadales</taxon>
        <taxon>Methylophilaceae</taxon>
        <taxon>Candidatus Methylopumilus</taxon>
    </lineage>
</organism>
<dbReference type="PROSITE" id="PS51007">
    <property type="entry name" value="CYTC"/>
    <property type="match status" value="1"/>
</dbReference>
<dbReference type="SUPFAM" id="SSF46626">
    <property type="entry name" value="Cytochrome c"/>
    <property type="match status" value="1"/>
</dbReference>
<gene>
    <name evidence="7" type="ORF">BN1209_1009</name>
</gene>
<dbReference type="EMBL" id="LN794158">
    <property type="protein sequence ID" value="CEN56050.1"/>
    <property type="molecule type" value="Genomic_DNA"/>
</dbReference>
<dbReference type="KEGG" id="mbac:BN1209_1009"/>
<keyword evidence="5" id="KW-0732">Signal</keyword>
<evidence type="ECO:0000256" key="5">
    <source>
        <dbReference type="SAM" id="SignalP"/>
    </source>
</evidence>
<dbReference type="HOGENOM" id="CLU_159396_2_1_4"/>
<dbReference type="GO" id="GO:0046872">
    <property type="term" value="F:metal ion binding"/>
    <property type="evidence" value="ECO:0007669"/>
    <property type="project" value="UniProtKB-KW"/>
</dbReference>
<dbReference type="Proteomes" id="UP000056322">
    <property type="component" value="Chromosome 1"/>
</dbReference>
<dbReference type="STRING" id="1581680.BN1209_1009"/>
<evidence type="ECO:0000256" key="4">
    <source>
        <dbReference type="PROSITE-ProRule" id="PRU00433"/>
    </source>
</evidence>
<evidence type="ECO:0000256" key="1">
    <source>
        <dbReference type="ARBA" id="ARBA00022617"/>
    </source>
</evidence>
<evidence type="ECO:0000313" key="8">
    <source>
        <dbReference type="Proteomes" id="UP000056322"/>
    </source>
</evidence>
<keyword evidence="1 4" id="KW-0349">Heme</keyword>
<feature type="signal peptide" evidence="5">
    <location>
        <begin position="1"/>
        <end position="21"/>
    </location>
</feature>
<keyword evidence="8" id="KW-1185">Reference proteome</keyword>
<evidence type="ECO:0000256" key="3">
    <source>
        <dbReference type="ARBA" id="ARBA00023004"/>
    </source>
</evidence>
<feature type="domain" description="Cytochrome c" evidence="6">
    <location>
        <begin position="31"/>
        <end position="104"/>
    </location>
</feature>
<keyword evidence="2 4" id="KW-0479">Metal-binding</keyword>
<dbReference type="AlphaFoldDB" id="A0A0B7IUW0"/>
<evidence type="ECO:0000313" key="7">
    <source>
        <dbReference type="EMBL" id="CEN56050.1"/>
    </source>
</evidence>
<dbReference type="GO" id="GO:0009055">
    <property type="term" value="F:electron transfer activity"/>
    <property type="evidence" value="ECO:0007669"/>
    <property type="project" value="InterPro"/>
</dbReference>
<sequence>MIKQLFIFLTFTLISLSAAYADQYSAIYPGSDPVAGKALLQKHCLQCHVKSFGGNGSGIYTRENRLVKTSGGLKAQVRNCNTMIGLKLFEDEELNVTSYLNQTYYHFEK</sequence>
<dbReference type="GO" id="GO:0020037">
    <property type="term" value="F:heme binding"/>
    <property type="evidence" value="ECO:0007669"/>
    <property type="project" value="InterPro"/>
</dbReference>
<dbReference type="RefSeq" id="WP_045751228.1">
    <property type="nucleotide sequence ID" value="NZ_LN794158.1"/>
</dbReference>
<dbReference type="InterPro" id="IPR036909">
    <property type="entry name" value="Cyt_c-like_dom_sf"/>
</dbReference>
<accession>A0A0B7IUW0</accession>
<evidence type="ECO:0000256" key="2">
    <source>
        <dbReference type="ARBA" id="ARBA00022723"/>
    </source>
</evidence>
<keyword evidence="3 4" id="KW-0408">Iron</keyword>
<dbReference type="OrthoDB" id="9796294at2"/>
<protein>
    <recommendedName>
        <fullName evidence="6">Cytochrome c domain-containing protein</fullName>
    </recommendedName>
</protein>
<reference evidence="8" key="1">
    <citation type="submission" date="2014-12" db="EMBL/GenBank/DDBJ databases">
        <authorList>
            <person name="Salcher M.M."/>
        </authorList>
    </citation>
    <scope>NUCLEOTIDE SEQUENCE [LARGE SCALE GENOMIC DNA]</scope>
    <source>
        <strain evidence="8">MMS-10A-171</strain>
    </source>
</reference>
<proteinExistence type="predicted"/>
<evidence type="ECO:0000259" key="6">
    <source>
        <dbReference type="PROSITE" id="PS51007"/>
    </source>
</evidence>